<name>A0A2N3KWT4_9PROT</name>
<dbReference type="OrthoDB" id="2060945at2"/>
<evidence type="ECO:0000313" key="3">
    <source>
        <dbReference type="Proteomes" id="UP000233597"/>
    </source>
</evidence>
<dbReference type="InterPro" id="IPR036514">
    <property type="entry name" value="SGNH_hydro_sf"/>
</dbReference>
<dbReference type="Gene3D" id="3.40.50.1110">
    <property type="entry name" value="SGNH hydrolase"/>
    <property type="match status" value="1"/>
</dbReference>
<dbReference type="GO" id="GO:0016788">
    <property type="term" value="F:hydrolase activity, acting on ester bonds"/>
    <property type="evidence" value="ECO:0007669"/>
    <property type="project" value="UniProtKB-ARBA"/>
</dbReference>
<evidence type="ECO:0000313" key="2">
    <source>
        <dbReference type="EMBL" id="PKR54946.1"/>
    </source>
</evidence>
<dbReference type="Pfam" id="PF14606">
    <property type="entry name" value="Lipase_GDSL_3"/>
    <property type="match status" value="1"/>
</dbReference>
<organism evidence="2 3">
    <name type="scientific">Thalassospira marina</name>
    <dbReference type="NCBI Taxonomy" id="2048283"/>
    <lineage>
        <taxon>Bacteria</taxon>
        <taxon>Pseudomonadati</taxon>
        <taxon>Pseudomonadota</taxon>
        <taxon>Alphaproteobacteria</taxon>
        <taxon>Rhodospirillales</taxon>
        <taxon>Thalassospiraceae</taxon>
        <taxon>Thalassospira</taxon>
    </lineage>
</organism>
<accession>A0A2N3KWT4</accession>
<dbReference type="EMBL" id="NWTK01000003">
    <property type="protein sequence ID" value="PKR54946.1"/>
    <property type="molecule type" value="Genomic_DNA"/>
</dbReference>
<gene>
    <name evidence="2" type="ORF">COO20_06000</name>
</gene>
<dbReference type="SUPFAM" id="SSF52266">
    <property type="entry name" value="SGNH hydrolase"/>
    <property type="match status" value="1"/>
</dbReference>
<feature type="domain" description="SGNH hydrolase-type esterase" evidence="1">
    <location>
        <begin position="172"/>
        <end position="275"/>
    </location>
</feature>
<proteinExistence type="predicted"/>
<comment type="caution">
    <text evidence="2">The sequence shown here is derived from an EMBL/GenBank/DDBJ whole genome shotgun (WGS) entry which is preliminary data.</text>
</comment>
<evidence type="ECO:0000259" key="1">
    <source>
        <dbReference type="Pfam" id="PF14606"/>
    </source>
</evidence>
<sequence length="390" mass="41922">MTLPCITPITTEYVRGVVETENTPTGLILHRLPAWARAQTSDPQLTMAEAQPSGIRLVFTTEATEIALQALPTKRVYTGLPARPDGVFELVINGKVQQQASIPNGDILHIDMAKGTATQETGTAGFASFAGLEAGIKSIEIWLPHNETLRLVALHSNAPIAPIAAATAQQRRWVHYGSSISQGSNAAAPTGIWPAIAAMAGNLDLTNLGFGGGAMLDPFIAHILRDRDADLISLKVGINIVNGDIMRRRAFGPALHGFIDTIREKHPNTPLLLISPIHCPIHETTPGPTSFDFAALAKGETRFVATGNPDDVTQGKLSLQIIRDDMSAIVKGRQQTDTNLHYLDGTMLYGARDFAMHPLPDHLHPDGTSHRLMGERFAELVLAKNGAFAS</sequence>
<reference evidence="2 3" key="1">
    <citation type="submission" date="2017-09" db="EMBL/GenBank/DDBJ databases">
        <title>Biodiversity and function of Thalassospira species in the particle-attached aromatic-hydrocarbon-degrading consortia from the surface seawater of the South China Sea.</title>
        <authorList>
            <person name="Dong C."/>
            <person name="Liu R."/>
            <person name="Shao Z."/>
        </authorList>
    </citation>
    <scope>NUCLEOTIDE SEQUENCE [LARGE SCALE GENOMIC DNA]</scope>
    <source>
        <strain evidence="2 3">CSC1P2</strain>
    </source>
</reference>
<dbReference type="InterPro" id="IPR013830">
    <property type="entry name" value="SGNH_hydro"/>
</dbReference>
<dbReference type="RefSeq" id="WP_101264787.1">
    <property type="nucleotide sequence ID" value="NZ_NWTK01000003.1"/>
</dbReference>
<dbReference type="Gene3D" id="2.60.120.260">
    <property type="entry name" value="Galactose-binding domain-like"/>
    <property type="match status" value="1"/>
</dbReference>
<dbReference type="AlphaFoldDB" id="A0A2N3KWT4"/>
<dbReference type="Proteomes" id="UP000233597">
    <property type="component" value="Unassembled WGS sequence"/>
</dbReference>
<protein>
    <submittedName>
        <fullName evidence="2">Lipase</fullName>
    </submittedName>
</protein>